<dbReference type="Proteomes" id="UP001066276">
    <property type="component" value="Chromosome 4_2"/>
</dbReference>
<sequence>MRTAPHVVLQGLWGENAAFDPAPEVRPPLFLLLPRAHCPGRGKDPRGTGAQPGDSRRKGGGAHHSKQGAARFFGVRSCNRLATRSSALLPARREGAVPDVVSSIPFYDHVLEPMADTLQVSPTAVASVLLPRRGTVGPLLVHQSLTGTPLLTPPRDKQKNRIGAARQDTPVVVAEESKAHSFRPLCVVKYVPSCGWSTVQPYAMQLQEHCSALQSAASGALFSPVQCIFRSTVRPCTVQLQEHCSALRNASSGALFSPTQCSFSPTQYSFRSTVQPYTMQLQPYAMHLQEHCSALHNAASALRNTASGALFSPTQCSFRSTVQPYAMQLQPYAIELQEHCSALRNAALGALFSPTQCSFRSTVQPYAMHLQEHC</sequence>
<evidence type="ECO:0000256" key="1">
    <source>
        <dbReference type="SAM" id="MobiDB-lite"/>
    </source>
</evidence>
<proteinExistence type="predicted"/>
<dbReference type="AlphaFoldDB" id="A0AAV7SPW9"/>
<keyword evidence="3" id="KW-1185">Reference proteome</keyword>
<organism evidence="2 3">
    <name type="scientific">Pleurodeles waltl</name>
    <name type="common">Iberian ribbed newt</name>
    <dbReference type="NCBI Taxonomy" id="8319"/>
    <lineage>
        <taxon>Eukaryota</taxon>
        <taxon>Metazoa</taxon>
        <taxon>Chordata</taxon>
        <taxon>Craniata</taxon>
        <taxon>Vertebrata</taxon>
        <taxon>Euteleostomi</taxon>
        <taxon>Amphibia</taxon>
        <taxon>Batrachia</taxon>
        <taxon>Caudata</taxon>
        <taxon>Salamandroidea</taxon>
        <taxon>Salamandridae</taxon>
        <taxon>Pleurodelinae</taxon>
        <taxon>Pleurodeles</taxon>
    </lineage>
</organism>
<gene>
    <name evidence="2" type="ORF">NDU88_006490</name>
</gene>
<feature type="region of interest" description="Disordered" evidence="1">
    <location>
        <begin position="36"/>
        <end position="68"/>
    </location>
</feature>
<name>A0AAV7SPW9_PLEWA</name>
<comment type="caution">
    <text evidence="2">The sequence shown here is derived from an EMBL/GenBank/DDBJ whole genome shotgun (WGS) entry which is preliminary data.</text>
</comment>
<protein>
    <submittedName>
        <fullName evidence="2">Uncharacterized protein</fullName>
    </submittedName>
</protein>
<evidence type="ECO:0000313" key="2">
    <source>
        <dbReference type="EMBL" id="KAJ1166080.1"/>
    </source>
</evidence>
<accession>A0AAV7SPW9</accession>
<dbReference type="EMBL" id="JANPWB010000008">
    <property type="protein sequence ID" value="KAJ1166080.1"/>
    <property type="molecule type" value="Genomic_DNA"/>
</dbReference>
<evidence type="ECO:0000313" key="3">
    <source>
        <dbReference type="Proteomes" id="UP001066276"/>
    </source>
</evidence>
<feature type="region of interest" description="Disordered" evidence="1">
    <location>
        <begin position="147"/>
        <end position="166"/>
    </location>
</feature>
<reference evidence="2" key="1">
    <citation type="journal article" date="2022" name="bioRxiv">
        <title>Sequencing and chromosome-scale assembly of the giantPleurodeles waltlgenome.</title>
        <authorList>
            <person name="Brown T."/>
            <person name="Elewa A."/>
            <person name="Iarovenko S."/>
            <person name="Subramanian E."/>
            <person name="Araus A.J."/>
            <person name="Petzold A."/>
            <person name="Susuki M."/>
            <person name="Suzuki K.-i.T."/>
            <person name="Hayashi T."/>
            <person name="Toyoda A."/>
            <person name="Oliveira C."/>
            <person name="Osipova E."/>
            <person name="Leigh N.D."/>
            <person name="Simon A."/>
            <person name="Yun M.H."/>
        </authorList>
    </citation>
    <scope>NUCLEOTIDE SEQUENCE</scope>
    <source>
        <strain evidence="2">20211129_DDA</strain>
        <tissue evidence="2">Liver</tissue>
    </source>
</reference>